<dbReference type="InterPro" id="IPR029035">
    <property type="entry name" value="DHS-like_NAD/FAD-binding_dom"/>
</dbReference>
<feature type="domain" description="Thiamine pyrophosphate enzyme N-terminal TPP-binding" evidence="6">
    <location>
        <begin position="18"/>
        <end position="130"/>
    </location>
</feature>
<gene>
    <name evidence="7" type="ORF">tinsulaeT_36430</name>
</gene>
<organism evidence="7 8">
    <name type="scientific">Thalassotalea insulae</name>
    <dbReference type="NCBI Taxonomy" id="2056778"/>
    <lineage>
        <taxon>Bacteria</taxon>
        <taxon>Pseudomonadati</taxon>
        <taxon>Pseudomonadota</taxon>
        <taxon>Gammaproteobacteria</taxon>
        <taxon>Alteromonadales</taxon>
        <taxon>Colwelliaceae</taxon>
        <taxon>Thalassotalea</taxon>
    </lineage>
</organism>
<keyword evidence="2 3" id="KW-0786">Thiamine pyrophosphate</keyword>
<dbReference type="Gene3D" id="3.40.50.1220">
    <property type="entry name" value="TPP-binding domain"/>
    <property type="match status" value="1"/>
</dbReference>
<dbReference type="EMBL" id="BSST01000001">
    <property type="protein sequence ID" value="GLX80303.1"/>
    <property type="molecule type" value="Genomic_DNA"/>
</dbReference>
<dbReference type="InterPro" id="IPR045229">
    <property type="entry name" value="TPP_enz"/>
</dbReference>
<dbReference type="SUPFAM" id="SSF52518">
    <property type="entry name" value="Thiamin diphosphate-binding fold (THDP-binding)"/>
    <property type="match status" value="2"/>
</dbReference>
<reference evidence="7 8" key="1">
    <citation type="submission" date="2023-03" db="EMBL/GenBank/DDBJ databases">
        <title>Draft genome sequence of Thalassotalea insulae KCTC 62186T.</title>
        <authorList>
            <person name="Sawabe T."/>
        </authorList>
    </citation>
    <scope>NUCLEOTIDE SEQUENCE [LARGE SCALE GENOMIC DNA]</scope>
    <source>
        <strain evidence="7 8">KCTC 62186</strain>
    </source>
</reference>
<dbReference type="PANTHER" id="PTHR18968">
    <property type="entry name" value="THIAMINE PYROPHOSPHATE ENZYMES"/>
    <property type="match status" value="1"/>
</dbReference>
<proteinExistence type="inferred from homology"/>
<evidence type="ECO:0000313" key="8">
    <source>
        <dbReference type="Proteomes" id="UP001157186"/>
    </source>
</evidence>
<dbReference type="Gene3D" id="3.40.50.970">
    <property type="match status" value="2"/>
</dbReference>
<name>A0ABQ6GWJ7_9GAMM</name>
<dbReference type="CDD" id="cd00568">
    <property type="entry name" value="TPP_enzymes"/>
    <property type="match status" value="1"/>
</dbReference>
<keyword evidence="8" id="KW-1185">Reference proteome</keyword>
<comment type="caution">
    <text evidence="7">The sequence shown here is derived from an EMBL/GenBank/DDBJ whole genome shotgun (WGS) entry which is preliminary data.</text>
</comment>
<evidence type="ECO:0000259" key="4">
    <source>
        <dbReference type="Pfam" id="PF00205"/>
    </source>
</evidence>
<dbReference type="InterPro" id="IPR029061">
    <property type="entry name" value="THDP-binding"/>
</dbReference>
<evidence type="ECO:0000259" key="5">
    <source>
        <dbReference type="Pfam" id="PF02775"/>
    </source>
</evidence>
<evidence type="ECO:0000256" key="1">
    <source>
        <dbReference type="ARBA" id="ARBA00007812"/>
    </source>
</evidence>
<protein>
    <submittedName>
        <fullName evidence="7">Acetolactate synthase</fullName>
    </submittedName>
</protein>
<dbReference type="InterPro" id="IPR011766">
    <property type="entry name" value="TPP_enzyme_TPP-bd"/>
</dbReference>
<accession>A0ABQ6GWJ7</accession>
<feature type="domain" description="Thiamine pyrophosphate enzyme central" evidence="4">
    <location>
        <begin position="215"/>
        <end position="347"/>
    </location>
</feature>
<evidence type="ECO:0000313" key="7">
    <source>
        <dbReference type="EMBL" id="GLX80303.1"/>
    </source>
</evidence>
<evidence type="ECO:0000259" key="6">
    <source>
        <dbReference type="Pfam" id="PF02776"/>
    </source>
</evidence>
<dbReference type="Pfam" id="PF00205">
    <property type="entry name" value="TPP_enzyme_M"/>
    <property type="match status" value="1"/>
</dbReference>
<dbReference type="InterPro" id="IPR012001">
    <property type="entry name" value="Thiamin_PyroP_enz_TPP-bd_dom"/>
</dbReference>
<dbReference type="InterPro" id="IPR012000">
    <property type="entry name" value="Thiamin_PyroP_enz_cen_dom"/>
</dbReference>
<comment type="similarity">
    <text evidence="1 3">Belongs to the TPP enzyme family.</text>
</comment>
<dbReference type="PROSITE" id="PS00187">
    <property type="entry name" value="TPP_ENZYMES"/>
    <property type="match status" value="1"/>
</dbReference>
<sequence>MNIPNEELIASKTRVVDYADLILEYLHQLGVEYVFGVPGGAIEPLYNALARSERRGGPKAIIARHESAAAFMADGYYRETGKLGVVCTTTGPGATNLVTGVASAYVDKSPLLVITAQTALPKFGKKPLQDSSETAIDTVAILRSCCKFNSLISHPAQLEAKLITALMESGQSPRGPVHISVPSDILRARYPHQHPNVHVNYLTQRPSLADKPAVDKLTQEIVTCDKIVFFLGYGCARAYEQIEKLAEALNAPFVSGPMGKSWVNERHPLYRGVYGYAGHQSARDLFKNDDIELVLAIGTSITEMGLGSLANDILDKMIHIDETVENFSRSPMAKLHVFGHLDAIFNRLLNKVNAYSWKRTWQGLEFECNSNAVGGYIDLIDDKKCHSNDAPIKPQKLMAYLSRKLPLDTRVFIDTGNIWAWATHYLSHSSNKGFYRLSMDFGSMAWGIGAAIGSAFGAPDAPHVCMSGDGAWLMSSHEIGVAVQHQLPVLFIVLNDSAYGMIRFGQQLSRAESIGWQLNTVDFAMLAQAQGANGIVIESPEELHRVDFDEIFSAKVPTLLDVRIDAEEVPPMMSRVKNLADDGDNLPNGYRQ</sequence>
<dbReference type="SUPFAM" id="SSF52467">
    <property type="entry name" value="DHS-like NAD/FAD-binding domain"/>
    <property type="match status" value="1"/>
</dbReference>
<dbReference type="RefSeq" id="WP_284246281.1">
    <property type="nucleotide sequence ID" value="NZ_BSST01000001.1"/>
</dbReference>
<dbReference type="CDD" id="cd07035">
    <property type="entry name" value="TPP_PYR_POX_like"/>
    <property type="match status" value="1"/>
</dbReference>
<dbReference type="Pfam" id="PF02775">
    <property type="entry name" value="TPP_enzyme_C"/>
    <property type="match status" value="1"/>
</dbReference>
<dbReference type="Pfam" id="PF02776">
    <property type="entry name" value="TPP_enzyme_N"/>
    <property type="match status" value="1"/>
</dbReference>
<evidence type="ECO:0000256" key="2">
    <source>
        <dbReference type="ARBA" id="ARBA00023052"/>
    </source>
</evidence>
<dbReference type="PANTHER" id="PTHR18968:SF167">
    <property type="entry name" value="ACETOLACTATE SYNTHASE LARGE SUBUNIT ILVB2-RELATED"/>
    <property type="match status" value="1"/>
</dbReference>
<dbReference type="InterPro" id="IPR000399">
    <property type="entry name" value="TPP-bd_CS"/>
</dbReference>
<evidence type="ECO:0000256" key="3">
    <source>
        <dbReference type="RuleBase" id="RU362132"/>
    </source>
</evidence>
<dbReference type="Proteomes" id="UP001157186">
    <property type="component" value="Unassembled WGS sequence"/>
</dbReference>
<feature type="domain" description="Thiamine pyrophosphate enzyme TPP-binding" evidence="5">
    <location>
        <begin position="414"/>
        <end position="562"/>
    </location>
</feature>